<dbReference type="EMBL" id="BARU01019455">
    <property type="protein sequence ID" value="GAH52915.1"/>
    <property type="molecule type" value="Genomic_DNA"/>
</dbReference>
<protein>
    <recommendedName>
        <fullName evidence="2">GYD domain superfamily</fullName>
    </recommendedName>
</protein>
<comment type="caution">
    <text evidence="1">The sequence shown here is derived from an EMBL/GenBank/DDBJ whole genome shotgun (WGS) entry which is preliminary data.</text>
</comment>
<gene>
    <name evidence="1" type="ORF">S03H2_32037</name>
</gene>
<dbReference type="AlphaFoldDB" id="X1H771"/>
<dbReference type="Pfam" id="PF08734">
    <property type="entry name" value="GYD"/>
    <property type="match status" value="1"/>
</dbReference>
<organism evidence="1">
    <name type="scientific">marine sediment metagenome</name>
    <dbReference type="NCBI Taxonomy" id="412755"/>
    <lineage>
        <taxon>unclassified sequences</taxon>
        <taxon>metagenomes</taxon>
        <taxon>ecological metagenomes</taxon>
    </lineage>
</organism>
<proteinExistence type="predicted"/>
<sequence>YLMLTNLTDAGRKAMQEDPETLREVNKEVEHMGVKILDQYALLGQYDFVNLLEAPSNEVIAKLAIRMSAKGTTQTMTLAAITLDDLIAALKKKETPW</sequence>
<reference evidence="1" key="1">
    <citation type="journal article" date="2014" name="Front. Microbiol.">
        <title>High frequency of phylogenetically diverse reductive dehalogenase-homologous genes in deep subseafloor sedimentary metagenomes.</title>
        <authorList>
            <person name="Kawai M."/>
            <person name="Futagami T."/>
            <person name="Toyoda A."/>
            <person name="Takaki Y."/>
            <person name="Nishi S."/>
            <person name="Hori S."/>
            <person name="Arai W."/>
            <person name="Tsubouchi T."/>
            <person name="Morono Y."/>
            <person name="Uchiyama I."/>
            <person name="Ito T."/>
            <person name="Fujiyama A."/>
            <person name="Inagaki F."/>
            <person name="Takami H."/>
        </authorList>
    </citation>
    <scope>NUCLEOTIDE SEQUENCE</scope>
    <source>
        <strain evidence="1">Expedition CK06-06</strain>
    </source>
</reference>
<evidence type="ECO:0000313" key="1">
    <source>
        <dbReference type="EMBL" id="GAH52915.1"/>
    </source>
</evidence>
<name>X1H771_9ZZZZ</name>
<dbReference type="InterPro" id="IPR014845">
    <property type="entry name" value="GYD/TTHA1554"/>
</dbReference>
<feature type="non-terminal residue" evidence="1">
    <location>
        <position position="1"/>
    </location>
</feature>
<accession>X1H771</accession>
<evidence type="ECO:0008006" key="2">
    <source>
        <dbReference type="Google" id="ProtNLM"/>
    </source>
</evidence>